<comment type="caution">
    <text evidence="2">The sequence shown here is derived from an EMBL/GenBank/DDBJ whole genome shotgun (WGS) entry which is preliminary data.</text>
</comment>
<reference evidence="2" key="1">
    <citation type="journal article" date="2020" name="Ecol. Evol.">
        <title>Genome structure and content of the rice root-knot nematode (Meloidogyne graminicola).</title>
        <authorList>
            <person name="Phan N.T."/>
            <person name="Danchin E.G.J."/>
            <person name="Klopp C."/>
            <person name="Perfus-Barbeoch L."/>
            <person name="Kozlowski D.K."/>
            <person name="Koutsovoulos G.D."/>
            <person name="Lopez-Roques C."/>
            <person name="Bouchez O."/>
            <person name="Zahm M."/>
            <person name="Besnard G."/>
            <person name="Bellafiore S."/>
        </authorList>
    </citation>
    <scope>NUCLEOTIDE SEQUENCE</scope>
    <source>
        <strain evidence="2">VN-18</strain>
    </source>
</reference>
<dbReference type="EMBL" id="JABEBT010000048">
    <property type="protein sequence ID" value="KAF7634990.1"/>
    <property type="molecule type" value="Genomic_DNA"/>
</dbReference>
<proteinExistence type="predicted"/>
<dbReference type="OrthoDB" id="5900791at2759"/>
<gene>
    <name evidence="2" type="ORF">Mgra_00005587</name>
</gene>
<dbReference type="AlphaFoldDB" id="A0A8S9ZNJ6"/>
<evidence type="ECO:0000313" key="3">
    <source>
        <dbReference type="Proteomes" id="UP000605970"/>
    </source>
</evidence>
<feature type="chain" id="PRO_5035860802" evidence="1">
    <location>
        <begin position="23"/>
        <end position="129"/>
    </location>
</feature>
<organism evidence="2 3">
    <name type="scientific">Meloidogyne graminicola</name>
    <dbReference type="NCBI Taxonomy" id="189291"/>
    <lineage>
        <taxon>Eukaryota</taxon>
        <taxon>Metazoa</taxon>
        <taxon>Ecdysozoa</taxon>
        <taxon>Nematoda</taxon>
        <taxon>Chromadorea</taxon>
        <taxon>Rhabditida</taxon>
        <taxon>Tylenchina</taxon>
        <taxon>Tylenchomorpha</taxon>
        <taxon>Tylenchoidea</taxon>
        <taxon>Meloidogynidae</taxon>
        <taxon>Meloidogyninae</taxon>
        <taxon>Meloidogyne</taxon>
    </lineage>
</organism>
<sequence>MFSIITTSLVLFIYLNIKIINAEPTVEQCNKIWSSETIYNYTECSCSQDLKICKYSLQIHLICNEETIFKYFINLKTCNEIYSDCSLKENNECKIGMCNCFNFLKNKILKLGNKISKLSSKEKKLNKVI</sequence>
<evidence type="ECO:0000256" key="1">
    <source>
        <dbReference type="SAM" id="SignalP"/>
    </source>
</evidence>
<evidence type="ECO:0000313" key="2">
    <source>
        <dbReference type="EMBL" id="KAF7634990.1"/>
    </source>
</evidence>
<feature type="signal peptide" evidence="1">
    <location>
        <begin position="1"/>
        <end position="22"/>
    </location>
</feature>
<accession>A0A8S9ZNJ6</accession>
<keyword evidence="1" id="KW-0732">Signal</keyword>
<dbReference type="Proteomes" id="UP000605970">
    <property type="component" value="Unassembled WGS sequence"/>
</dbReference>
<protein>
    <submittedName>
        <fullName evidence="2">Uncharacterized protein</fullName>
    </submittedName>
</protein>
<keyword evidence="3" id="KW-1185">Reference proteome</keyword>
<name>A0A8S9ZNJ6_9BILA</name>